<dbReference type="EMBL" id="JBEYXV010000002">
    <property type="protein sequence ID" value="MEU6820103.1"/>
    <property type="molecule type" value="Genomic_DNA"/>
</dbReference>
<sequence length="250" mass="26488">MLDYSKEADRYDASRGGEPRAAAAADAILGLVPADAAALLDVACGTGLVTRCLAARQGLRVTGVDAAYRMARMAADRVPGAVVLGDSRRLPFPDGSFDAVTSVWLLHLLSGPEETSSVVAECARVLRPGGVYVTTVDKAASHDVRSDIDAVLAPRPVLPAVDRVEAVDAYAAEHGLVPTGRARFRGHGQGRSPRSTVDDLGRGWFTQIAPDGPLAARFAEGLAGLPDQDVPRPDPQFSLRAYRKRDPLLR</sequence>
<gene>
    <name evidence="3" type="ORF">ABZ921_05705</name>
</gene>
<keyword evidence="3" id="KW-0808">Transferase</keyword>
<dbReference type="GO" id="GO:0008168">
    <property type="term" value="F:methyltransferase activity"/>
    <property type="evidence" value="ECO:0007669"/>
    <property type="project" value="UniProtKB-KW"/>
</dbReference>
<accession>A0ABV3BGG9</accession>
<organism evidence="3 4">
    <name type="scientific">Streptomyces atriruber</name>
    <dbReference type="NCBI Taxonomy" id="545121"/>
    <lineage>
        <taxon>Bacteria</taxon>
        <taxon>Bacillati</taxon>
        <taxon>Actinomycetota</taxon>
        <taxon>Actinomycetes</taxon>
        <taxon>Kitasatosporales</taxon>
        <taxon>Streptomycetaceae</taxon>
        <taxon>Streptomyces</taxon>
    </lineage>
</organism>
<dbReference type="Proteomes" id="UP001551176">
    <property type="component" value="Unassembled WGS sequence"/>
</dbReference>
<evidence type="ECO:0000313" key="3">
    <source>
        <dbReference type="EMBL" id="MEU6820103.1"/>
    </source>
</evidence>
<dbReference type="InterPro" id="IPR029063">
    <property type="entry name" value="SAM-dependent_MTases_sf"/>
</dbReference>
<feature type="domain" description="Methyltransferase type 11" evidence="2">
    <location>
        <begin position="40"/>
        <end position="133"/>
    </location>
</feature>
<dbReference type="SUPFAM" id="SSF53335">
    <property type="entry name" value="S-adenosyl-L-methionine-dependent methyltransferases"/>
    <property type="match status" value="1"/>
</dbReference>
<reference evidence="3 4" key="1">
    <citation type="submission" date="2024-06" db="EMBL/GenBank/DDBJ databases">
        <title>The Natural Products Discovery Center: Release of the First 8490 Sequenced Strains for Exploring Actinobacteria Biosynthetic Diversity.</title>
        <authorList>
            <person name="Kalkreuter E."/>
            <person name="Kautsar S.A."/>
            <person name="Yang D."/>
            <person name="Bader C.D."/>
            <person name="Teijaro C.N."/>
            <person name="Fluegel L."/>
            <person name="Davis C.M."/>
            <person name="Simpson J.R."/>
            <person name="Lauterbach L."/>
            <person name="Steele A.D."/>
            <person name="Gui C."/>
            <person name="Meng S."/>
            <person name="Li G."/>
            <person name="Viehrig K."/>
            <person name="Ye F."/>
            <person name="Su P."/>
            <person name="Kiefer A.F."/>
            <person name="Nichols A."/>
            <person name="Cepeda A.J."/>
            <person name="Yan W."/>
            <person name="Fan B."/>
            <person name="Jiang Y."/>
            <person name="Adhikari A."/>
            <person name="Zheng C.-J."/>
            <person name="Schuster L."/>
            <person name="Cowan T.M."/>
            <person name="Smanski M.J."/>
            <person name="Chevrette M.G."/>
            <person name="De Carvalho L.P.S."/>
            <person name="Shen B."/>
        </authorList>
    </citation>
    <scope>NUCLEOTIDE SEQUENCE [LARGE SCALE GENOMIC DNA]</scope>
    <source>
        <strain evidence="3 4">NPDC046838</strain>
    </source>
</reference>
<name>A0ABV3BGG9_9ACTN</name>
<dbReference type="PANTHER" id="PTHR43591">
    <property type="entry name" value="METHYLTRANSFERASE"/>
    <property type="match status" value="1"/>
</dbReference>
<dbReference type="GO" id="GO:0032259">
    <property type="term" value="P:methylation"/>
    <property type="evidence" value="ECO:0007669"/>
    <property type="project" value="UniProtKB-KW"/>
</dbReference>
<comment type="caution">
    <text evidence="3">The sequence shown here is derived from an EMBL/GenBank/DDBJ whole genome shotgun (WGS) entry which is preliminary data.</text>
</comment>
<proteinExistence type="predicted"/>
<evidence type="ECO:0000313" key="4">
    <source>
        <dbReference type="Proteomes" id="UP001551176"/>
    </source>
</evidence>
<dbReference type="Gene3D" id="3.40.50.150">
    <property type="entry name" value="Vaccinia Virus protein VP39"/>
    <property type="match status" value="1"/>
</dbReference>
<evidence type="ECO:0000259" key="2">
    <source>
        <dbReference type="Pfam" id="PF08241"/>
    </source>
</evidence>
<dbReference type="RefSeq" id="WP_359345193.1">
    <property type="nucleotide sequence ID" value="NZ_JBEYXV010000002.1"/>
</dbReference>
<protein>
    <submittedName>
        <fullName evidence="3">Class I SAM-dependent methyltransferase</fullName>
    </submittedName>
</protein>
<keyword evidence="3" id="KW-0489">Methyltransferase</keyword>
<feature type="region of interest" description="Disordered" evidence="1">
    <location>
        <begin position="224"/>
        <end position="250"/>
    </location>
</feature>
<keyword evidence="4" id="KW-1185">Reference proteome</keyword>
<evidence type="ECO:0000256" key="1">
    <source>
        <dbReference type="SAM" id="MobiDB-lite"/>
    </source>
</evidence>
<dbReference type="InterPro" id="IPR013216">
    <property type="entry name" value="Methyltransf_11"/>
</dbReference>
<dbReference type="Pfam" id="PF08241">
    <property type="entry name" value="Methyltransf_11"/>
    <property type="match status" value="1"/>
</dbReference>
<dbReference type="CDD" id="cd02440">
    <property type="entry name" value="AdoMet_MTases"/>
    <property type="match status" value="1"/>
</dbReference>